<evidence type="ECO:0000256" key="1">
    <source>
        <dbReference type="ARBA" id="ARBA00004651"/>
    </source>
</evidence>
<feature type="transmembrane region" description="Helical" evidence="7">
    <location>
        <begin position="142"/>
        <end position="164"/>
    </location>
</feature>
<keyword evidence="2 7" id="KW-0813">Transport</keyword>
<evidence type="ECO:0000256" key="4">
    <source>
        <dbReference type="ARBA" id="ARBA00022692"/>
    </source>
</evidence>
<evidence type="ECO:0000256" key="5">
    <source>
        <dbReference type="ARBA" id="ARBA00022989"/>
    </source>
</evidence>
<feature type="transmembrane region" description="Helical" evidence="7">
    <location>
        <begin position="114"/>
        <end position="136"/>
    </location>
</feature>
<feature type="domain" description="ABC transmembrane type-1" evidence="8">
    <location>
        <begin position="80"/>
        <end position="260"/>
    </location>
</feature>
<accession>A0A7W9BAX1</accession>
<feature type="transmembrane region" description="Helical" evidence="7">
    <location>
        <begin position="237"/>
        <end position="258"/>
    </location>
</feature>
<gene>
    <name evidence="9" type="ORF">FHS94_000640</name>
</gene>
<dbReference type="EMBL" id="JACIJK010000002">
    <property type="protein sequence ID" value="MBB5713817.1"/>
    <property type="molecule type" value="Genomic_DNA"/>
</dbReference>
<dbReference type="CDD" id="cd06261">
    <property type="entry name" value="TM_PBP2"/>
    <property type="match status" value="1"/>
</dbReference>
<dbReference type="GO" id="GO:0005886">
    <property type="term" value="C:plasma membrane"/>
    <property type="evidence" value="ECO:0007669"/>
    <property type="project" value="UniProtKB-SubCell"/>
</dbReference>
<keyword evidence="10" id="KW-1185">Reference proteome</keyword>
<dbReference type="GO" id="GO:0055085">
    <property type="term" value="P:transmembrane transport"/>
    <property type="evidence" value="ECO:0007669"/>
    <property type="project" value="InterPro"/>
</dbReference>
<evidence type="ECO:0000313" key="9">
    <source>
        <dbReference type="EMBL" id="MBB5713817.1"/>
    </source>
</evidence>
<comment type="caution">
    <text evidence="9">The sequence shown here is derived from an EMBL/GenBank/DDBJ whole genome shotgun (WGS) entry which is preliminary data.</text>
</comment>
<comment type="similarity">
    <text evidence="7">Belongs to the binding-protein-dependent transport system permease family.</text>
</comment>
<dbReference type="Gene3D" id="1.10.3720.10">
    <property type="entry name" value="MetI-like"/>
    <property type="match status" value="1"/>
</dbReference>
<evidence type="ECO:0000259" key="8">
    <source>
        <dbReference type="PROSITE" id="PS50928"/>
    </source>
</evidence>
<organism evidence="9 10">
    <name type="scientific">Sphingomonas aerophila</name>
    <dbReference type="NCBI Taxonomy" id="1344948"/>
    <lineage>
        <taxon>Bacteria</taxon>
        <taxon>Pseudomonadati</taxon>
        <taxon>Pseudomonadota</taxon>
        <taxon>Alphaproteobacteria</taxon>
        <taxon>Sphingomonadales</taxon>
        <taxon>Sphingomonadaceae</taxon>
        <taxon>Sphingomonas</taxon>
    </lineage>
</organism>
<reference evidence="9 10" key="1">
    <citation type="submission" date="2020-08" db="EMBL/GenBank/DDBJ databases">
        <title>Genomic Encyclopedia of Type Strains, Phase IV (KMG-IV): sequencing the most valuable type-strain genomes for metagenomic binning, comparative biology and taxonomic classification.</title>
        <authorList>
            <person name="Goeker M."/>
        </authorList>
    </citation>
    <scope>NUCLEOTIDE SEQUENCE [LARGE SCALE GENOMIC DNA]</scope>
    <source>
        <strain evidence="9 10">DSM 100044</strain>
    </source>
</reference>
<dbReference type="Proteomes" id="UP000546200">
    <property type="component" value="Unassembled WGS sequence"/>
</dbReference>
<dbReference type="PROSITE" id="PS50928">
    <property type="entry name" value="ABC_TM1"/>
    <property type="match status" value="1"/>
</dbReference>
<dbReference type="InterPro" id="IPR000515">
    <property type="entry name" value="MetI-like"/>
</dbReference>
<dbReference type="PANTHER" id="PTHR30151">
    <property type="entry name" value="ALKANE SULFONATE ABC TRANSPORTER-RELATED, MEMBRANE SUBUNIT"/>
    <property type="match status" value="1"/>
</dbReference>
<evidence type="ECO:0000313" key="10">
    <source>
        <dbReference type="Proteomes" id="UP000546200"/>
    </source>
</evidence>
<dbReference type="InterPro" id="IPR035906">
    <property type="entry name" value="MetI-like_sf"/>
</dbReference>
<feature type="transmembrane region" description="Helical" evidence="7">
    <location>
        <begin position="12"/>
        <end position="32"/>
    </location>
</feature>
<dbReference type="Pfam" id="PF00528">
    <property type="entry name" value="BPD_transp_1"/>
    <property type="match status" value="1"/>
</dbReference>
<comment type="subcellular location">
    <subcellularLocation>
        <location evidence="1 7">Cell membrane</location>
        <topology evidence="1 7">Multi-pass membrane protein</topology>
    </subcellularLocation>
</comment>
<sequence>MTRLIDIRPGRGGRFLLGALPILALLFVYLLASEARHADNPADKVLPTFAAMAQAIHAFTTDRDPASDRVVIVADTIASLYRLGVGLAIATGTALILGLLLGVVPLARALLGPVVAVIAVIPPVAVLPILFIVLGLDEASKIALIAIGITPFMTRDLTSFVVSLPAEQFAKAQTLGANSWQLAIRVALPQLMPRLIAALRLSMGPAWVFLIAAEAVASDVGLGYRIFLVRRYFAMDIILPYVAWISLLAISSDALLLFASRRGFPWAHGAGR</sequence>
<name>A0A7W9BAX1_9SPHN</name>
<dbReference type="PANTHER" id="PTHR30151:SF0">
    <property type="entry name" value="ABC TRANSPORTER PERMEASE PROTEIN MJ0413-RELATED"/>
    <property type="match status" value="1"/>
</dbReference>
<keyword evidence="6 7" id="KW-0472">Membrane</keyword>
<feature type="transmembrane region" description="Helical" evidence="7">
    <location>
        <begin position="195"/>
        <end position="217"/>
    </location>
</feature>
<evidence type="ECO:0000256" key="7">
    <source>
        <dbReference type="RuleBase" id="RU363032"/>
    </source>
</evidence>
<dbReference type="AlphaFoldDB" id="A0A7W9BAX1"/>
<evidence type="ECO:0000256" key="2">
    <source>
        <dbReference type="ARBA" id="ARBA00022448"/>
    </source>
</evidence>
<keyword evidence="4 7" id="KW-0812">Transmembrane</keyword>
<dbReference type="RefSeq" id="WP_184054587.1">
    <property type="nucleotide sequence ID" value="NZ_JACIJK010000002.1"/>
</dbReference>
<evidence type="ECO:0000256" key="6">
    <source>
        <dbReference type="ARBA" id="ARBA00023136"/>
    </source>
</evidence>
<proteinExistence type="inferred from homology"/>
<keyword evidence="5 7" id="KW-1133">Transmembrane helix</keyword>
<keyword evidence="3" id="KW-1003">Cell membrane</keyword>
<evidence type="ECO:0000256" key="3">
    <source>
        <dbReference type="ARBA" id="ARBA00022475"/>
    </source>
</evidence>
<feature type="transmembrane region" description="Helical" evidence="7">
    <location>
        <begin position="85"/>
        <end position="107"/>
    </location>
</feature>
<protein>
    <submittedName>
        <fullName evidence="9">NitT/TauT family transport system permease protein</fullName>
    </submittedName>
</protein>
<dbReference type="SUPFAM" id="SSF161098">
    <property type="entry name" value="MetI-like"/>
    <property type="match status" value="1"/>
</dbReference>